<dbReference type="HOGENOM" id="CLU_986699_0_0_9"/>
<dbReference type="Gene3D" id="3.30.457.10">
    <property type="entry name" value="Copper amine oxidase-like, N-terminal domain"/>
    <property type="match status" value="1"/>
</dbReference>
<feature type="signal peptide" evidence="2">
    <location>
        <begin position="1"/>
        <end position="22"/>
    </location>
</feature>
<dbReference type="eggNOG" id="COG0457">
    <property type="taxonomic scope" value="Bacteria"/>
</dbReference>
<feature type="compositionally biased region" description="Polar residues" evidence="1">
    <location>
        <begin position="51"/>
        <end position="65"/>
    </location>
</feature>
<reference evidence="4 5" key="2">
    <citation type="journal article" date="2010" name="Stand. Genomic Sci.">
        <title>Complete genome sequence of Syntrophothermus lipocalidus type strain (TGB-C1).</title>
        <authorList>
            <person name="Djao O.D."/>
            <person name="Zhang X."/>
            <person name="Lucas S."/>
            <person name="Lapidus A."/>
            <person name="Del Rio T.G."/>
            <person name="Nolan M."/>
            <person name="Tice H."/>
            <person name="Cheng J.F."/>
            <person name="Han C."/>
            <person name="Tapia R."/>
            <person name="Goodwin L."/>
            <person name="Pitluck S."/>
            <person name="Liolios K."/>
            <person name="Ivanova N."/>
            <person name="Mavromatis K."/>
            <person name="Mikhailova N."/>
            <person name="Ovchinnikova G."/>
            <person name="Pati A."/>
            <person name="Brambilla E."/>
            <person name="Chen A."/>
            <person name="Palaniappan K."/>
            <person name="Land M."/>
            <person name="Hauser L."/>
            <person name="Chang Y.J."/>
            <person name="Jeffries C.D."/>
            <person name="Rohde M."/>
            <person name="Sikorski J."/>
            <person name="Spring S."/>
            <person name="Goker M."/>
            <person name="Detter J.C."/>
            <person name="Woyke T."/>
            <person name="Bristow J."/>
            <person name="Eisen J.A."/>
            <person name="Markowitz V."/>
            <person name="Hugenholtz P."/>
            <person name="Kyrpides N.C."/>
            <person name="Klenk H.P."/>
        </authorList>
    </citation>
    <scope>NUCLEOTIDE SEQUENCE [LARGE SCALE GENOMIC DNA]</scope>
    <source>
        <strain evidence="5">DSM 12680 / TGB-C1</strain>
    </source>
</reference>
<gene>
    <name evidence="4" type="ordered locus">Slip_0592</name>
</gene>
<dbReference type="InterPro" id="IPR012854">
    <property type="entry name" value="Cu_amine_oxidase-like_N"/>
</dbReference>
<dbReference type="Pfam" id="PF07833">
    <property type="entry name" value="Cu_amine_oxidN1"/>
    <property type="match status" value="1"/>
</dbReference>
<dbReference type="OrthoDB" id="2083476at2"/>
<accession>D7CKZ1</accession>
<dbReference type="Proteomes" id="UP000000378">
    <property type="component" value="Chromosome"/>
</dbReference>
<dbReference type="Gene3D" id="1.25.40.10">
    <property type="entry name" value="Tetratricopeptide repeat domain"/>
    <property type="match status" value="1"/>
</dbReference>
<dbReference type="InterPro" id="IPR011990">
    <property type="entry name" value="TPR-like_helical_dom_sf"/>
</dbReference>
<evidence type="ECO:0000313" key="5">
    <source>
        <dbReference type="Proteomes" id="UP000000378"/>
    </source>
</evidence>
<reference evidence="5" key="1">
    <citation type="journal article" date="2010" name="Stand. Genomic Sci.">
        <title>Complete genome sequence of Syntrophothermus lipocalidus type strain (TGB-C1T).</title>
        <authorList>
            <consortium name="US DOE Joint Genome Institute (JGI-PGF)"/>
            <person name="Djao O."/>
            <person name="Zhang X."/>
            <person name="Lucas S."/>
            <person name="Lapidus A."/>
            <person name="Glavina Del Rio T."/>
            <person name="Nolan M."/>
            <person name="Tice H."/>
            <person name="Cheng J."/>
            <person name="Han C."/>
            <person name="Tapia R."/>
            <person name="Goodwin L."/>
            <person name="Pitluck S."/>
            <person name="Liolios K."/>
            <person name="Ivanova N."/>
            <person name="Mavromatis K."/>
            <person name="Mikhailova N."/>
            <person name="Ovchinnikova G."/>
            <person name="Pati A."/>
            <person name="Brambilla E."/>
            <person name="Chen A."/>
            <person name="Palaniappan K."/>
            <person name="Land M."/>
            <person name="Hauser L."/>
            <person name="Chang Y."/>
            <person name="Jeffries C."/>
            <person name="Rohde M."/>
            <person name="Sikorski J."/>
            <person name="Spring S."/>
            <person name="Goker M."/>
            <person name="Detter J."/>
            <person name="Woyke T."/>
            <person name="Bristow J."/>
            <person name="Eisen J."/>
            <person name="Markowitz V."/>
            <person name="Hugenholtz P."/>
            <person name="Kyrpides N."/>
            <person name="Klenk H."/>
        </authorList>
    </citation>
    <scope>NUCLEOTIDE SEQUENCE [LARGE SCALE GENOMIC DNA]</scope>
    <source>
        <strain evidence="5">DSM 12680 / TGB-C1</strain>
    </source>
</reference>
<evidence type="ECO:0000313" key="4">
    <source>
        <dbReference type="EMBL" id="ADI01376.1"/>
    </source>
</evidence>
<evidence type="ECO:0000256" key="2">
    <source>
        <dbReference type="SAM" id="SignalP"/>
    </source>
</evidence>
<organism evidence="4 5">
    <name type="scientific">Syntrophothermus lipocalidus (strain DSM 12680 / TGB-C1)</name>
    <dbReference type="NCBI Taxonomy" id="643648"/>
    <lineage>
        <taxon>Bacteria</taxon>
        <taxon>Bacillati</taxon>
        <taxon>Bacillota</taxon>
        <taxon>Clostridia</taxon>
        <taxon>Eubacteriales</taxon>
        <taxon>Syntrophomonadaceae</taxon>
        <taxon>Syntrophothermus</taxon>
    </lineage>
</organism>
<protein>
    <submittedName>
        <fullName evidence="4">Copper amine oxidase domain protein</fullName>
    </submittedName>
</protein>
<keyword evidence="5" id="KW-1185">Reference proteome</keyword>
<dbReference type="AlphaFoldDB" id="D7CKZ1"/>
<evidence type="ECO:0000256" key="1">
    <source>
        <dbReference type="SAM" id="MobiDB-lite"/>
    </source>
</evidence>
<feature type="domain" description="Copper amine oxidase-like N-terminal" evidence="3">
    <location>
        <begin position="176"/>
        <end position="279"/>
    </location>
</feature>
<evidence type="ECO:0000259" key="3">
    <source>
        <dbReference type="Pfam" id="PF07833"/>
    </source>
</evidence>
<dbReference type="EMBL" id="CP002048">
    <property type="protein sequence ID" value="ADI01376.1"/>
    <property type="molecule type" value="Genomic_DNA"/>
</dbReference>
<dbReference type="InterPro" id="IPR036582">
    <property type="entry name" value="Mao_N_sf"/>
</dbReference>
<feature type="region of interest" description="Disordered" evidence="1">
    <location>
        <begin position="43"/>
        <end position="66"/>
    </location>
</feature>
<feature type="chain" id="PRO_5003093959" evidence="2">
    <location>
        <begin position="23"/>
        <end position="282"/>
    </location>
</feature>
<keyword evidence="2" id="KW-0732">Signal</keyword>
<dbReference type="SUPFAM" id="SSF55383">
    <property type="entry name" value="Copper amine oxidase, domain N"/>
    <property type="match status" value="1"/>
</dbReference>
<proteinExistence type="predicted"/>
<name>D7CKZ1_SYNLT</name>
<dbReference type="STRING" id="643648.Slip_0592"/>
<sequence>MLKRVFIVALVLLLVGNGAAWARPAGHNGPDKVAGTVAVSSETETEALAPQDSTASDQDLSNPDQEATERLRATLRERIQSMQMNRDRTQESWKVLKQELQSLRHQYTIQQESRQEIKNMFKAAIRLAREQNRIQEAEQWLRELAEMDPIDASVYQELGQLFRSCGDTQPKLWCVGKQVYTEVPPVIKTGRILVPIRAVTQSLGANVEWKADQQIIVITKGDIVINLQLGKRVAIVDGKEYKLDQPPEISASRVIVPLRFVAETLKAQVNYYPEGQIVAINP</sequence>
<dbReference type="KEGG" id="slp:Slip_0592"/>
<dbReference type="RefSeq" id="WP_013174778.1">
    <property type="nucleotide sequence ID" value="NC_014220.1"/>
</dbReference>